<dbReference type="PANTHER" id="PTHR11364:SF27">
    <property type="entry name" value="SULFURTRANSFERASE"/>
    <property type="match status" value="1"/>
</dbReference>
<keyword evidence="3" id="KW-0732">Signal</keyword>
<dbReference type="EMBL" id="JWHR01000013">
    <property type="protein sequence ID" value="KHS58733.1"/>
    <property type="molecule type" value="Genomic_DNA"/>
</dbReference>
<dbReference type="InterPro" id="IPR036873">
    <property type="entry name" value="Rhodanese-like_dom_sf"/>
</dbReference>
<evidence type="ECO:0000259" key="4">
    <source>
        <dbReference type="PROSITE" id="PS50206"/>
    </source>
</evidence>
<accession>A0A0B3W158</accession>
<dbReference type="Gene3D" id="3.40.250.10">
    <property type="entry name" value="Rhodanese-like domain"/>
    <property type="match status" value="2"/>
</dbReference>
<dbReference type="GO" id="GO:0004792">
    <property type="term" value="F:thiosulfate-cyanide sulfurtransferase activity"/>
    <property type="evidence" value="ECO:0007669"/>
    <property type="project" value="InterPro"/>
</dbReference>
<keyword evidence="1 5" id="KW-0808">Transferase</keyword>
<dbReference type="InterPro" id="IPR001307">
    <property type="entry name" value="Thiosulphate_STrfase_CS"/>
</dbReference>
<dbReference type="PROSITE" id="PS00380">
    <property type="entry name" value="RHODANESE_1"/>
    <property type="match status" value="1"/>
</dbReference>
<feature type="domain" description="Rhodanese" evidence="4">
    <location>
        <begin position="209"/>
        <end position="330"/>
    </location>
</feature>
<proteinExistence type="predicted"/>
<dbReference type="SMART" id="SM00450">
    <property type="entry name" value="RHOD"/>
    <property type="match status" value="2"/>
</dbReference>
<dbReference type="RefSeq" id="WP_039678031.1">
    <property type="nucleotide sequence ID" value="NZ_JWHR01000013.1"/>
</dbReference>
<gene>
    <name evidence="5" type="ORF">QX51_00960</name>
</gene>
<protein>
    <submittedName>
        <fullName evidence="5">Sulfurtransferase</fullName>
    </submittedName>
</protein>
<dbReference type="Pfam" id="PF00581">
    <property type="entry name" value="Rhodanese"/>
    <property type="match status" value="2"/>
</dbReference>
<evidence type="ECO:0000256" key="1">
    <source>
        <dbReference type="ARBA" id="ARBA00022679"/>
    </source>
</evidence>
<dbReference type="AlphaFoldDB" id="A0A0B3W158"/>
<dbReference type="InterPro" id="IPR045078">
    <property type="entry name" value="TST/MPST-like"/>
</dbReference>
<comment type="caution">
    <text evidence="5">The sequence shown here is derived from an EMBL/GenBank/DDBJ whole genome shotgun (WGS) entry which is preliminary data.</text>
</comment>
<dbReference type="OrthoDB" id="9770030at2"/>
<dbReference type="Proteomes" id="UP000031189">
    <property type="component" value="Unassembled WGS sequence"/>
</dbReference>
<organism evidence="5 6">
    <name type="scientific">Terrisporobacter othiniensis</name>
    <dbReference type="NCBI Taxonomy" id="1577792"/>
    <lineage>
        <taxon>Bacteria</taxon>
        <taxon>Bacillati</taxon>
        <taxon>Bacillota</taxon>
        <taxon>Clostridia</taxon>
        <taxon>Peptostreptococcales</taxon>
        <taxon>Peptostreptococcaceae</taxon>
        <taxon>Terrisporobacter</taxon>
    </lineage>
</organism>
<dbReference type="PROSITE" id="PS50206">
    <property type="entry name" value="RHODANESE_3"/>
    <property type="match status" value="2"/>
</dbReference>
<feature type="chain" id="PRO_5038485401" evidence="3">
    <location>
        <begin position="27"/>
        <end position="354"/>
    </location>
</feature>
<dbReference type="CDD" id="cd01448">
    <property type="entry name" value="TST_Repeat_1"/>
    <property type="match status" value="1"/>
</dbReference>
<keyword evidence="6" id="KW-1185">Reference proteome</keyword>
<name>A0A0B3W158_9FIRM</name>
<reference evidence="5 6" key="1">
    <citation type="submission" date="2014-12" db="EMBL/GenBank/DDBJ databases">
        <title>Draft genome sequence of Terrisporobacter sp. 08-306576, isolated from the blood culture of a bacteremia patient.</title>
        <authorList>
            <person name="Lund L.C."/>
            <person name="Sydenham T.V."/>
            <person name="Hogh S.V."/>
            <person name="Skov M.N."/>
            <person name="Kemp M."/>
            <person name="Justesen U.S."/>
        </authorList>
    </citation>
    <scope>NUCLEOTIDE SEQUENCE [LARGE SCALE GENOMIC DNA]</scope>
    <source>
        <strain evidence="5 6">08-306576</strain>
    </source>
</reference>
<evidence type="ECO:0000256" key="3">
    <source>
        <dbReference type="SAM" id="SignalP"/>
    </source>
</evidence>
<dbReference type="PROSITE" id="PS51257">
    <property type="entry name" value="PROKAR_LIPOPROTEIN"/>
    <property type="match status" value="1"/>
</dbReference>
<dbReference type="CDD" id="cd01449">
    <property type="entry name" value="TST_Repeat_2"/>
    <property type="match status" value="1"/>
</dbReference>
<sequence>MKNKLIKMLLCVAMVATMVVGCSSNSSDKSDESKSESNVKADAVDKNKVFVTPDWVQSVIDGNQPESENYVILEASWGTYKDSPDYTKGHLPGALHVDIASVESEPYWNLSEPAVIEKGMLDLGVTKDKTVILYGADVSGTARVAYAYLWAGVENVKILNGGLSAWEKAGYKTETDVEKATVATDFGTTVPAHPEYWMSIDDVQEKLKNDTNFKLVSIRSEAEFLGETSGYNYIDRAGEPKGAVWGRGGSDPYNMEDYTNEDGTYITADKMEELWKDLDFSKENELSFYCGTGWRATIPWLIAYDAGWEGMTLYDGGWYQWQMNDNLPVQVGDPSSDDVVYTTVGKLSTDKAAK</sequence>
<dbReference type="SUPFAM" id="SSF52821">
    <property type="entry name" value="Rhodanese/Cell cycle control phosphatase"/>
    <property type="match status" value="2"/>
</dbReference>
<keyword evidence="2" id="KW-0677">Repeat</keyword>
<dbReference type="InterPro" id="IPR001763">
    <property type="entry name" value="Rhodanese-like_dom"/>
</dbReference>
<feature type="signal peptide" evidence="3">
    <location>
        <begin position="1"/>
        <end position="26"/>
    </location>
</feature>
<evidence type="ECO:0000313" key="6">
    <source>
        <dbReference type="Proteomes" id="UP000031189"/>
    </source>
</evidence>
<evidence type="ECO:0000313" key="5">
    <source>
        <dbReference type="EMBL" id="KHS58733.1"/>
    </source>
</evidence>
<dbReference type="STRING" id="1577792.QX51_00960"/>
<evidence type="ECO:0000256" key="2">
    <source>
        <dbReference type="ARBA" id="ARBA00022737"/>
    </source>
</evidence>
<dbReference type="PANTHER" id="PTHR11364">
    <property type="entry name" value="THIOSULFATE SULFERTANSFERASE"/>
    <property type="match status" value="1"/>
</dbReference>
<feature type="domain" description="Rhodanese" evidence="4">
    <location>
        <begin position="66"/>
        <end position="175"/>
    </location>
</feature>